<feature type="transmembrane region" description="Helical" evidence="5">
    <location>
        <begin position="12"/>
        <end position="36"/>
    </location>
</feature>
<keyword evidence="2 5" id="KW-0812">Transmembrane</keyword>
<proteinExistence type="predicted"/>
<dbReference type="Gene3D" id="1.20.1560.10">
    <property type="entry name" value="ABC transporter type 1, transmembrane domain"/>
    <property type="match status" value="1"/>
</dbReference>
<feature type="transmembrane region" description="Helical" evidence="5">
    <location>
        <begin position="158"/>
        <end position="178"/>
    </location>
</feature>
<dbReference type="GO" id="GO:0005886">
    <property type="term" value="C:plasma membrane"/>
    <property type="evidence" value="ECO:0007669"/>
    <property type="project" value="UniProtKB-SubCell"/>
</dbReference>
<keyword evidence="3 5" id="KW-1133">Transmembrane helix</keyword>
<evidence type="ECO:0000256" key="2">
    <source>
        <dbReference type="ARBA" id="ARBA00022692"/>
    </source>
</evidence>
<dbReference type="RefSeq" id="WP_005001052.1">
    <property type="nucleotide sequence ID" value="NZ_KB849720.1"/>
</dbReference>
<dbReference type="Proteomes" id="UP000013276">
    <property type="component" value="Unassembled WGS sequence"/>
</dbReference>
<evidence type="ECO:0000313" key="8">
    <source>
        <dbReference type="Proteomes" id="UP000013276"/>
    </source>
</evidence>
<feature type="transmembrane region" description="Helical" evidence="5">
    <location>
        <begin position="132"/>
        <end position="152"/>
    </location>
</feature>
<evidence type="ECO:0000256" key="1">
    <source>
        <dbReference type="ARBA" id="ARBA00004651"/>
    </source>
</evidence>
<gene>
    <name evidence="7" type="ORF">F942_00154</name>
</gene>
<comment type="caution">
    <text evidence="7">The sequence shown here is derived from an EMBL/GenBank/DDBJ whole genome shotgun (WGS) entry which is preliminary data.</text>
</comment>
<sequence>MQRYSRLKLDFILMFLLVVFVAIFGTLFPYLMKLLVDQVEQNHHIEIAHLFSIEKLYLLVLAYAAAWLMSQLLSWCQNLFSMIMSVNFETALMYSGVENFLALQKQHQDQTEIGAFLTDLQRGASAMSEMTFAFFMLLGPIVFQLLFIFVVLFKTINIVFSACFVGTALLIFIVSILINPNPA</sequence>
<name>N9C586_9GAMM</name>
<reference evidence="7 8" key="1">
    <citation type="submission" date="2013-02" db="EMBL/GenBank/DDBJ databases">
        <title>The Genome Sequence of Acinetobacter ursingii NIPH ANC_3649.</title>
        <authorList>
            <consortium name="The Broad Institute Genome Sequencing Platform"/>
            <consortium name="The Broad Institute Genome Sequencing Center for Infectious Disease"/>
            <person name="Cerqueira G."/>
            <person name="Feldgarden M."/>
            <person name="Courvalin P."/>
            <person name="Perichon B."/>
            <person name="Grillot-Courvalin C."/>
            <person name="Clermont D."/>
            <person name="Rocha E."/>
            <person name="Yoon E.-J."/>
            <person name="Nemec A."/>
            <person name="Walker B."/>
            <person name="Young S.K."/>
            <person name="Zeng Q."/>
            <person name="Gargeya S."/>
            <person name="Fitzgerald M."/>
            <person name="Haas B."/>
            <person name="Abouelleil A."/>
            <person name="Alvarado L."/>
            <person name="Arachchi H.M."/>
            <person name="Berlin A.M."/>
            <person name="Chapman S.B."/>
            <person name="Dewar J."/>
            <person name="Goldberg J."/>
            <person name="Griggs A."/>
            <person name="Gujja S."/>
            <person name="Hansen M."/>
            <person name="Howarth C."/>
            <person name="Imamovic A."/>
            <person name="Larimer J."/>
            <person name="McCowan C."/>
            <person name="Murphy C."/>
            <person name="Neiman D."/>
            <person name="Pearson M."/>
            <person name="Priest M."/>
            <person name="Roberts A."/>
            <person name="Saif S."/>
            <person name="Shea T."/>
            <person name="Sisk P."/>
            <person name="Sykes S."/>
            <person name="Wortman J."/>
            <person name="Nusbaum C."/>
            <person name="Birren B."/>
        </authorList>
    </citation>
    <scope>NUCLEOTIDE SEQUENCE [LARGE SCALE GENOMIC DNA]</scope>
    <source>
        <strain evidence="7 8">ANC 3649</strain>
    </source>
</reference>
<organism evidence="7 8">
    <name type="scientific">Acinetobacter ursingii ANC 3649</name>
    <dbReference type="NCBI Taxonomy" id="1257043"/>
    <lineage>
        <taxon>Bacteria</taxon>
        <taxon>Pseudomonadati</taxon>
        <taxon>Pseudomonadota</taxon>
        <taxon>Gammaproteobacteria</taxon>
        <taxon>Moraxellales</taxon>
        <taxon>Moraxellaceae</taxon>
        <taxon>Acinetobacter</taxon>
    </lineage>
</organism>
<comment type="subcellular location">
    <subcellularLocation>
        <location evidence="1">Cell membrane</location>
        <topology evidence="1">Multi-pass membrane protein</topology>
    </subcellularLocation>
</comment>
<keyword evidence="4 5" id="KW-0472">Membrane</keyword>
<dbReference type="HOGENOM" id="CLU_1280886_0_0_6"/>
<dbReference type="InterPro" id="IPR036640">
    <property type="entry name" value="ABC1_TM_sf"/>
</dbReference>
<evidence type="ECO:0000256" key="4">
    <source>
        <dbReference type="ARBA" id="ARBA00023136"/>
    </source>
</evidence>
<dbReference type="GO" id="GO:0005524">
    <property type="term" value="F:ATP binding"/>
    <property type="evidence" value="ECO:0007669"/>
    <property type="project" value="InterPro"/>
</dbReference>
<evidence type="ECO:0000259" key="6">
    <source>
        <dbReference type="PROSITE" id="PS50929"/>
    </source>
</evidence>
<keyword evidence="8" id="KW-1185">Reference proteome</keyword>
<protein>
    <recommendedName>
        <fullName evidence="6">ABC transmembrane type-1 domain-containing protein</fullName>
    </recommendedName>
</protein>
<dbReference type="SUPFAM" id="SSF90123">
    <property type="entry name" value="ABC transporter transmembrane region"/>
    <property type="match status" value="1"/>
</dbReference>
<feature type="transmembrane region" description="Helical" evidence="5">
    <location>
        <begin position="56"/>
        <end position="75"/>
    </location>
</feature>
<dbReference type="GO" id="GO:0140359">
    <property type="term" value="F:ABC-type transporter activity"/>
    <property type="evidence" value="ECO:0007669"/>
    <property type="project" value="InterPro"/>
</dbReference>
<dbReference type="InterPro" id="IPR011527">
    <property type="entry name" value="ABC1_TM_dom"/>
</dbReference>
<evidence type="ECO:0000256" key="3">
    <source>
        <dbReference type="ARBA" id="ARBA00022989"/>
    </source>
</evidence>
<dbReference type="PATRIC" id="fig|1257043.3.peg.148"/>
<feature type="domain" description="ABC transmembrane type-1" evidence="6">
    <location>
        <begin position="12"/>
        <end position="180"/>
    </location>
</feature>
<accession>N9C586</accession>
<dbReference type="PROSITE" id="PS50929">
    <property type="entry name" value="ABC_TM1F"/>
    <property type="match status" value="1"/>
</dbReference>
<dbReference type="Pfam" id="PF00664">
    <property type="entry name" value="ABC_membrane"/>
    <property type="match status" value="1"/>
</dbReference>
<evidence type="ECO:0000256" key="5">
    <source>
        <dbReference type="SAM" id="Phobius"/>
    </source>
</evidence>
<dbReference type="AlphaFoldDB" id="N9C586"/>
<evidence type="ECO:0000313" key="7">
    <source>
        <dbReference type="EMBL" id="ENV81002.1"/>
    </source>
</evidence>
<dbReference type="EMBL" id="APQC01000001">
    <property type="protein sequence ID" value="ENV81002.1"/>
    <property type="molecule type" value="Genomic_DNA"/>
</dbReference>